<keyword evidence="3" id="KW-1185">Reference proteome</keyword>
<evidence type="ECO:0000256" key="1">
    <source>
        <dbReference type="SAM" id="Phobius"/>
    </source>
</evidence>
<feature type="transmembrane region" description="Helical" evidence="1">
    <location>
        <begin position="121"/>
        <end position="142"/>
    </location>
</feature>
<organism evidence="2 3">
    <name type="scientific">Gehongia tenuis</name>
    <dbReference type="NCBI Taxonomy" id="2763655"/>
    <lineage>
        <taxon>Bacteria</taxon>
        <taxon>Bacillati</taxon>
        <taxon>Bacillota</taxon>
        <taxon>Clostridia</taxon>
        <taxon>Christensenellales</taxon>
        <taxon>Christensenellaceae</taxon>
        <taxon>Gehongia</taxon>
    </lineage>
</organism>
<feature type="transmembrane region" description="Helical" evidence="1">
    <location>
        <begin position="69"/>
        <end position="89"/>
    </location>
</feature>
<gene>
    <name evidence="2" type="ORF">H8696_00255</name>
</gene>
<dbReference type="AlphaFoldDB" id="A0A926D2W0"/>
<dbReference type="Proteomes" id="UP000623172">
    <property type="component" value="Unassembled WGS sequence"/>
</dbReference>
<dbReference type="Pfam" id="PF22564">
    <property type="entry name" value="HAAS"/>
    <property type="match status" value="1"/>
</dbReference>
<keyword evidence="1" id="KW-0472">Membrane</keyword>
<proteinExistence type="predicted"/>
<name>A0A926D2W0_9FIRM</name>
<comment type="caution">
    <text evidence="2">The sequence shown here is derived from an EMBL/GenBank/DDBJ whole genome shotgun (WGS) entry which is preliminary data.</text>
</comment>
<evidence type="ECO:0000313" key="3">
    <source>
        <dbReference type="Proteomes" id="UP000623172"/>
    </source>
</evidence>
<keyword evidence="1" id="KW-0812">Transmembrane</keyword>
<protein>
    <submittedName>
        <fullName evidence="2">DUF1700 domain-containing protein</fullName>
    </submittedName>
</protein>
<sequence>MKEQYLAEVAKRLNVPRSKRKEILRDLSEAFASAAEHGESEEQVVRRLGTPQDFVDSLAPFSPSTRKRLAAAFGVTLVAAVTALIPWLVSRMDTVPKNAIGQADAATSIQLESALPIDAPTLFLIASLLLFAGAALLAVKLWRMKGRS</sequence>
<reference evidence="2" key="1">
    <citation type="submission" date="2020-08" db="EMBL/GenBank/DDBJ databases">
        <title>Genome public.</title>
        <authorList>
            <person name="Liu C."/>
            <person name="Sun Q."/>
        </authorList>
    </citation>
    <scope>NUCLEOTIDE SEQUENCE</scope>
    <source>
        <strain evidence="2">NSJ-53</strain>
    </source>
</reference>
<dbReference type="EMBL" id="JACRSR010000001">
    <property type="protein sequence ID" value="MBC8530278.1"/>
    <property type="molecule type" value="Genomic_DNA"/>
</dbReference>
<keyword evidence="1" id="KW-1133">Transmembrane helix</keyword>
<accession>A0A926D2W0</accession>
<dbReference type="RefSeq" id="WP_249314167.1">
    <property type="nucleotide sequence ID" value="NZ_JACRSR010000001.1"/>
</dbReference>
<evidence type="ECO:0000313" key="2">
    <source>
        <dbReference type="EMBL" id="MBC8530278.1"/>
    </source>
</evidence>